<dbReference type="PROSITE" id="PS50012">
    <property type="entry name" value="RCC1_3"/>
    <property type="match status" value="1"/>
</dbReference>
<gene>
    <name evidence="2" type="ORF">Adt_43980</name>
</gene>
<sequence length="141" mass="15574">MLIFKAAVVAVLELSKTNKDRINTSSAFELFKNNYLLVYSLMMAESKEGIMQRIPNLEENEVLHIVAGAEHSALVTGNGSVMTWGWGEHGQLGLGDTVDQTNLQVVSLGHNLTEERAISRVYCGSGFSFVLRTYDGHSQIR</sequence>
<dbReference type="SUPFAM" id="SSF50985">
    <property type="entry name" value="RCC1/BLIP-II"/>
    <property type="match status" value="1"/>
</dbReference>
<dbReference type="Proteomes" id="UP001604336">
    <property type="component" value="Unassembled WGS sequence"/>
</dbReference>
<dbReference type="AlphaFoldDB" id="A0ABD1P9J3"/>
<dbReference type="InterPro" id="IPR051553">
    <property type="entry name" value="Ran_GTPase-activating"/>
</dbReference>
<dbReference type="InterPro" id="IPR000408">
    <property type="entry name" value="Reg_chr_condens"/>
</dbReference>
<dbReference type="InterPro" id="IPR008509">
    <property type="entry name" value="MOT2/MFSD5"/>
</dbReference>
<dbReference type="Pfam" id="PF05631">
    <property type="entry name" value="MFS_5"/>
    <property type="match status" value="1"/>
</dbReference>
<dbReference type="Gene3D" id="2.130.10.30">
    <property type="entry name" value="Regulator of chromosome condensation 1/beta-lactamase-inhibitor protein II"/>
    <property type="match status" value="1"/>
</dbReference>
<protein>
    <submittedName>
        <fullName evidence="2">Regulator of chromosome condensation (RCC1) family protein</fullName>
    </submittedName>
</protein>
<organism evidence="2 3">
    <name type="scientific">Abeliophyllum distichum</name>
    <dbReference type="NCBI Taxonomy" id="126358"/>
    <lineage>
        <taxon>Eukaryota</taxon>
        <taxon>Viridiplantae</taxon>
        <taxon>Streptophyta</taxon>
        <taxon>Embryophyta</taxon>
        <taxon>Tracheophyta</taxon>
        <taxon>Spermatophyta</taxon>
        <taxon>Magnoliopsida</taxon>
        <taxon>eudicotyledons</taxon>
        <taxon>Gunneridae</taxon>
        <taxon>Pentapetalae</taxon>
        <taxon>asterids</taxon>
        <taxon>lamiids</taxon>
        <taxon>Lamiales</taxon>
        <taxon>Oleaceae</taxon>
        <taxon>Forsythieae</taxon>
        <taxon>Abeliophyllum</taxon>
    </lineage>
</organism>
<feature type="repeat" description="RCC1" evidence="1">
    <location>
        <begin position="79"/>
        <end position="134"/>
    </location>
</feature>
<keyword evidence="3" id="KW-1185">Reference proteome</keyword>
<reference evidence="3" key="1">
    <citation type="submission" date="2024-07" db="EMBL/GenBank/DDBJ databases">
        <title>Two chromosome-level genome assemblies of Korean endemic species Abeliophyllum distichum and Forsythia ovata (Oleaceae).</title>
        <authorList>
            <person name="Jang H."/>
        </authorList>
    </citation>
    <scope>NUCLEOTIDE SEQUENCE [LARGE SCALE GENOMIC DNA]</scope>
</reference>
<dbReference type="PANTHER" id="PTHR45982">
    <property type="entry name" value="REGULATOR OF CHROMOSOME CONDENSATION"/>
    <property type="match status" value="1"/>
</dbReference>
<proteinExistence type="predicted"/>
<evidence type="ECO:0000313" key="3">
    <source>
        <dbReference type="Proteomes" id="UP001604336"/>
    </source>
</evidence>
<name>A0ABD1P9J3_9LAMI</name>
<comment type="caution">
    <text evidence="2">The sequence shown here is derived from an EMBL/GenBank/DDBJ whole genome shotgun (WGS) entry which is preliminary data.</text>
</comment>
<evidence type="ECO:0000256" key="1">
    <source>
        <dbReference type="PROSITE-ProRule" id="PRU00235"/>
    </source>
</evidence>
<dbReference type="EMBL" id="JBFOLK010000014">
    <property type="protein sequence ID" value="KAL2460560.1"/>
    <property type="molecule type" value="Genomic_DNA"/>
</dbReference>
<dbReference type="PANTHER" id="PTHR45982:SF1">
    <property type="entry name" value="REGULATOR OF CHROMOSOME CONDENSATION"/>
    <property type="match status" value="1"/>
</dbReference>
<dbReference type="InterPro" id="IPR009091">
    <property type="entry name" value="RCC1/BLIP-II"/>
</dbReference>
<accession>A0ABD1P9J3</accession>
<evidence type="ECO:0000313" key="2">
    <source>
        <dbReference type="EMBL" id="KAL2460560.1"/>
    </source>
</evidence>
<dbReference type="Pfam" id="PF00415">
    <property type="entry name" value="RCC1"/>
    <property type="match status" value="1"/>
</dbReference>